<dbReference type="SMART" id="SM01048">
    <property type="entry name" value="C6"/>
    <property type="match status" value="1"/>
</dbReference>
<organism evidence="3 4">
    <name type="scientific">Mesorhabditis belari</name>
    <dbReference type="NCBI Taxonomy" id="2138241"/>
    <lineage>
        <taxon>Eukaryota</taxon>
        <taxon>Metazoa</taxon>
        <taxon>Ecdysozoa</taxon>
        <taxon>Nematoda</taxon>
        <taxon>Chromadorea</taxon>
        <taxon>Rhabditida</taxon>
        <taxon>Rhabditina</taxon>
        <taxon>Rhabditomorpha</taxon>
        <taxon>Rhabditoidea</taxon>
        <taxon>Rhabditidae</taxon>
        <taxon>Mesorhabditinae</taxon>
        <taxon>Mesorhabditis</taxon>
    </lineage>
</organism>
<accession>A0AAF3ECN3</accession>
<protein>
    <recommendedName>
        <fullName evidence="2">C6 domain-containing protein</fullName>
    </recommendedName>
</protein>
<dbReference type="AlphaFoldDB" id="A0AAF3ECN3"/>
<evidence type="ECO:0000313" key="4">
    <source>
        <dbReference type="WBParaSite" id="MBELARI_LOCUS1170"/>
    </source>
</evidence>
<dbReference type="InterPro" id="IPR002601">
    <property type="entry name" value="C6_domain"/>
</dbReference>
<dbReference type="PANTHER" id="PTHR21629">
    <property type="entry name" value="C6 DOMAIN-CONTAINING PROTEIN"/>
    <property type="match status" value="1"/>
</dbReference>
<feature type="domain" description="C6" evidence="2">
    <location>
        <begin position="127"/>
        <end position="221"/>
    </location>
</feature>
<feature type="region of interest" description="Disordered" evidence="1">
    <location>
        <begin position="1"/>
        <end position="27"/>
    </location>
</feature>
<dbReference type="PANTHER" id="PTHR21629:SF5">
    <property type="entry name" value="C6 DOMAIN-CONTAINING PROTEIN"/>
    <property type="match status" value="1"/>
</dbReference>
<name>A0AAF3ECN3_9BILA</name>
<evidence type="ECO:0000259" key="2">
    <source>
        <dbReference type="SMART" id="SM01048"/>
    </source>
</evidence>
<dbReference type="Pfam" id="PF01681">
    <property type="entry name" value="C6"/>
    <property type="match status" value="1"/>
</dbReference>
<evidence type="ECO:0000256" key="1">
    <source>
        <dbReference type="SAM" id="MobiDB-lite"/>
    </source>
</evidence>
<dbReference type="Proteomes" id="UP000887575">
    <property type="component" value="Unassembled WGS sequence"/>
</dbReference>
<feature type="compositionally biased region" description="Polar residues" evidence="1">
    <location>
        <begin position="1"/>
        <end position="15"/>
    </location>
</feature>
<evidence type="ECO:0000313" key="3">
    <source>
        <dbReference type="Proteomes" id="UP000887575"/>
    </source>
</evidence>
<sequence>MPSFQRKPNNDYSTSFERDYGSKKNKQQNRIIDEWEVSSNDLQIFEEKLGAGAYAEEIWQIISAFLYATNEERDENRVVLDLAFEHRRIGVWLCPYTASFHDDNNKTPTKTTTTRKTTTTTPAPTACSKCTKSMVAIDTTSTETGPFTSEVQGKDANGCATLTFTCTSTAPGGFQAVITFNKISSVTGTPTASAELICSSTGDVWTFSSRGETEDITTISCSAVTCASNPSVCP</sequence>
<dbReference type="WBParaSite" id="MBELARI_LOCUS1170">
    <property type="protein sequence ID" value="MBELARI_LOCUS1170"/>
    <property type="gene ID" value="MBELARI_LOCUS1170"/>
</dbReference>
<reference evidence="4" key="1">
    <citation type="submission" date="2024-02" db="UniProtKB">
        <authorList>
            <consortium name="WormBaseParasite"/>
        </authorList>
    </citation>
    <scope>IDENTIFICATION</scope>
</reference>
<keyword evidence="3" id="KW-1185">Reference proteome</keyword>
<proteinExistence type="predicted"/>